<proteinExistence type="predicted"/>
<comment type="caution">
    <text evidence="1">The sequence shown here is derived from an EMBL/GenBank/DDBJ whole genome shotgun (WGS) entry which is preliminary data.</text>
</comment>
<accession>K6XXI0</accession>
<sequence length="39" mass="4551">MLHIEKLAVKVSFLTWRGMCLVGVEQLSLLYEEDRKGEE</sequence>
<dbReference type="AlphaFoldDB" id="K6XXI0"/>
<evidence type="ECO:0000313" key="1">
    <source>
        <dbReference type="EMBL" id="GAC25284.1"/>
    </source>
</evidence>
<dbReference type="EMBL" id="BAEP01000059">
    <property type="protein sequence ID" value="GAC25284.1"/>
    <property type="molecule type" value="Genomic_DNA"/>
</dbReference>
<evidence type="ECO:0000313" key="2">
    <source>
        <dbReference type="Proteomes" id="UP000006263"/>
    </source>
</evidence>
<dbReference type="Proteomes" id="UP000006263">
    <property type="component" value="Unassembled WGS sequence"/>
</dbReference>
<gene>
    <name evidence="1" type="ORF">GMES_2994</name>
</gene>
<name>K6XXI0_9ALTE</name>
<reference evidence="1 2" key="1">
    <citation type="journal article" date="2017" name="Antonie Van Leeuwenhoek">
        <title>Rhizobium rhizosphaerae sp. nov., a novel species isolated from rice rhizosphere.</title>
        <authorList>
            <person name="Zhao J.J."/>
            <person name="Zhang J."/>
            <person name="Zhang R.J."/>
            <person name="Zhang C.W."/>
            <person name="Yin H.Q."/>
            <person name="Zhang X.X."/>
        </authorList>
    </citation>
    <scope>NUCLEOTIDE SEQUENCE [LARGE SCALE GENOMIC DNA]</scope>
    <source>
        <strain evidence="1 2">KMM 241</strain>
    </source>
</reference>
<organism evidence="1 2">
    <name type="scientific">Paraglaciecola mesophila KMM 241</name>
    <dbReference type="NCBI Taxonomy" id="1128912"/>
    <lineage>
        <taxon>Bacteria</taxon>
        <taxon>Pseudomonadati</taxon>
        <taxon>Pseudomonadota</taxon>
        <taxon>Gammaproteobacteria</taxon>
        <taxon>Alteromonadales</taxon>
        <taxon>Alteromonadaceae</taxon>
        <taxon>Paraglaciecola</taxon>
    </lineage>
</organism>
<protein>
    <submittedName>
        <fullName evidence="1">Uncharacterized protein</fullName>
    </submittedName>
</protein>